<dbReference type="Proteomes" id="UP000281594">
    <property type="component" value="Unassembled WGS sequence"/>
</dbReference>
<reference evidence="2 3" key="1">
    <citation type="journal article" date="2018" name="J. Biol. Chem.">
        <title>Discovery of the actinoplanic acid pathway in Streptomyces rapamycinicus reveals a genetically conserved synergism with rapamycin.</title>
        <authorList>
            <person name="Mrak P."/>
            <person name="Krastel P."/>
            <person name="Pivk Lukancic P."/>
            <person name="Tao J."/>
            <person name="Pistorius D."/>
            <person name="Moore C.M."/>
        </authorList>
    </citation>
    <scope>NUCLEOTIDE SEQUENCE [LARGE SCALE GENOMIC DNA]</scope>
    <source>
        <strain evidence="2 3">NRRL 5491</strain>
    </source>
</reference>
<dbReference type="EMBL" id="QYCY01000002">
    <property type="protein sequence ID" value="RLV74571.1"/>
    <property type="molecule type" value="Genomic_DNA"/>
</dbReference>
<feature type="region of interest" description="Disordered" evidence="1">
    <location>
        <begin position="1"/>
        <end position="29"/>
    </location>
</feature>
<dbReference type="KEGG" id="src:M271_08375"/>
<comment type="caution">
    <text evidence="2">The sequence shown here is derived from an EMBL/GenBank/DDBJ whole genome shotgun (WGS) entry which is preliminary data.</text>
</comment>
<dbReference type="RefSeq" id="WP_020866697.1">
    <property type="nucleotide sequence ID" value="NC_022785.1"/>
</dbReference>
<evidence type="ECO:0000256" key="1">
    <source>
        <dbReference type="SAM" id="MobiDB-lite"/>
    </source>
</evidence>
<evidence type="ECO:0000313" key="3">
    <source>
        <dbReference type="Proteomes" id="UP000281594"/>
    </source>
</evidence>
<dbReference type="HOGENOM" id="CLU_3123341_0_0_11"/>
<dbReference type="AlphaFoldDB" id="A0A0A0NFU0"/>
<proteinExistence type="predicted"/>
<organism evidence="2 3">
    <name type="scientific">Streptomyces rapamycinicus (strain ATCC 29253 / DSM 41530 / NRRL 5491 / AYB-994)</name>
    <name type="common">Streptomyces hygroscopicus (strain ATCC 29253)</name>
    <dbReference type="NCBI Taxonomy" id="1343740"/>
    <lineage>
        <taxon>Bacteria</taxon>
        <taxon>Bacillati</taxon>
        <taxon>Actinomycetota</taxon>
        <taxon>Actinomycetes</taxon>
        <taxon>Kitasatosporales</taxon>
        <taxon>Streptomycetaceae</taxon>
        <taxon>Streptomyces</taxon>
        <taxon>Streptomyces violaceusniger group</taxon>
    </lineage>
</organism>
<accession>A0A0A0NFU0</accession>
<sequence length="50" mass="5362">MPDRQTAPTAPEKGGTPPDTFENDTAASASGDLAVRAVRAIRRRRRAVAR</sequence>
<protein>
    <submittedName>
        <fullName evidence="2">Uncharacterized protein</fullName>
    </submittedName>
</protein>
<evidence type="ECO:0000313" key="2">
    <source>
        <dbReference type="EMBL" id="RLV74571.1"/>
    </source>
</evidence>
<dbReference type="STRING" id="1343740.M271_08375"/>
<gene>
    <name evidence="2" type="ORF">D3C57_135135</name>
</gene>
<name>A0A0A0NFU0_STRRN</name>